<dbReference type="Proteomes" id="UP000423756">
    <property type="component" value="Unassembled WGS sequence"/>
</dbReference>
<evidence type="ECO:0000313" key="3">
    <source>
        <dbReference type="Proteomes" id="UP000423756"/>
    </source>
</evidence>
<name>A0A7V7NPZ9_9VIBR</name>
<reference evidence="2 3" key="1">
    <citation type="submission" date="2019-09" db="EMBL/GenBank/DDBJ databases">
        <title>Draft genome sequences of 48 bacterial type strains from the CCUG.</title>
        <authorList>
            <person name="Tunovic T."/>
            <person name="Pineiro-Iglesias B."/>
            <person name="Unosson C."/>
            <person name="Inganas E."/>
            <person name="Ohlen M."/>
            <person name="Cardew S."/>
            <person name="Jensie-Markopoulos S."/>
            <person name="Salva-Serra F."/>
            <person name="Jaen-Luchoro D."/>
            <person name="Karlsson R."/>
            <person name="Svensson-Stadler L."/>
            <person name="Chun J."/>
            <person name="Moore E."/>
        </authorList>
    </citation>
    <scope>NUCLEOTIDE SEQUENCE [LARGE SCALE GENOMIC DNA]</scope>
    <source>
        <strain evidence="2 3">CCUG 48643</strain>
    </source>
</reference>
<protein>
    <submittedName>
        <fullName evidence="2">Uncharacterized protein</fullName>
    </submittedName>
</protein>
<comment type="caution">
    <text evidence="2">The sequence shown here is derived from an EMBL/GenBank/DDBJ whole genome shotgun (WGS) entry which is preliminary data.</text>
</comment>
<evidence type="ECO:0000313" key="2">
    <source>
        <dbReference type="EMBL" id="KAB0470288.1"/>
    </source>
</evidence>
<accession>A0A7V7NPZ9</accession>
<keyword evidence="1" id="KW-1133">Transmembrane helix</keyword>
<dbReference type="EMBL" id="VZPX01000069">
    <property type="protein sequence ID" value="KAB0470288.1"/>
    <property type="molecule type" value="Genomic_DNA"/>
</dbReference>
<keyword evidence="1" id="KW-0812">Transmembrane</keyword>
<dbReference type="GeneID" id="77343903"/>
<sequence length="87" mass="9932">MALSIEYILVLFLLAFILISVRFLSKTKLFRKINDEKNIKVKEKVYLDNSTKVYVLEYEGSTLFVASNSNSISISSEKLSRGNNDGY</sequence>
<dbReference type="RefSeq" id="WP_137407177.1">
    <property type="nucleotide sequence ID" value="NZ_AP025466.1"/>
</dbReference>
<proteinExistence type="predicted"/>
<evidence type="ECO:0000256" key="1">
    <source>
        <dbReference type="SAM" id="Phobius"/>
    </source>
</evidence>
<dbReference type="AlphaFoldDB" id="A0A7V7NPZ9"/>
<gene>
    <name evidence="2" type="ORF">F7Q91_22610</name>
</gene>
<organism evidence="2 3">
    <name type="scientific">Vibrio chagasii</name>
    <dbReference type="NCBI Taxonomy" id="170679"/>
    <lineage>
        <taxon>Bacteria</taxon>
        <taxon>Pseudomonadati</taxon>
        <taxon>Pseudomonadota</taxon>
        <taxon>Gammaproteobacteria</taxon>
        <taxon>Vibrionales</taxon>
        <taxon>Vibrionaceae</taxon>
        <taxon>Vibrio</taxon>
    </lineage>
</organism>
<feature type="transmembrane region" description="Helical" evidence="1">
    <location>
        <begin position="6"/>
        <end position="24"/>
    </location>
</feature>
<keyword evidence="1" id="KW-0472">Membrane</keyword>